<evidence type="ECO:0000259" key="4">
    <source>
        <dbReference type="Pfam" id="PF25023"/>
    </source>
</evidence>
<keyword evidence="2" id="KW-0812">Transmembrane</keyword>
<comment type="caution">
    <text evidence="5">The sequence shown here is derived from an EMBL/GenBank/DDBJ whole genome shotgun (WGS) entry which is preliminary data.</text>
</comment>
<dbReference type="InterPro" id="IPR026870">
    <property type="entry name" value="Zinc_ribbon_dom"/>
</dbReference>
<sequence>MFCPKCGAQIPGDATFCGSCGAQLRAVETVAPPRPARPARRRRVAPLAIALGVLVVVAAAGAVAWFSLFAPYDIDEKNFPDPVLRAAVAATYDSDGDGRLSRDEGRAVTSMSLSGCAQLSGLGRFFPNVTSLTVTGGSLTALDTSDLTELIELDVSTEPLSSLDVGGNRALTSLSVPDDAQVSGLDAAGLREVWLTSDIVETAHGDTVTYHSERDAAGRVVSWTYQYDTSHAVSGSYTYDEQGRVTSLALENSQSGITEESYAYDEAGRLTTIVSSGAYSTETESYAYDDAGRISRISTENAYRTSSTYSVTDYLYDDAGRLVTVTTANDAGGMSTSYWTTYSYDDAGRLVREEFWTRSSSGEEELSYATMFTYDDAGNMVQTSYEGTYIDFLIPQSFVYDDQGRVVSASTGAPAGEIGGGSYTAAYAYDDAGRLIGAESVSTYNGREYVDSYQASYTRRFIAQDAAEPAAGFSLIVYQGLVGSDTIPLVGITRPATGVVPGVELPPYNEGVYRGY</sequence>
<name>A0A9D1ZB49_9ACTN</name>
<keyword evidence="2" id="KW-0472">Membrane</keyword>
<dbReference type="InterPro" id="IPR050708">
    <property type="entry name" value="T6SS_VgrG/RHS"/>
</dbReference>
<dbReference type="Proteomes" id="UP000824133">
    <property type="component" value="Unassembled WGS sequence"/>
</dbReference>
<organism evidence="5 6">
    <name type="scientific">Candidatus Olsenella excrementavium</name>
    <dbReference type="NCBI Taxonomy" id="2838709"/>
    <lineage>
        <taxon>Bacteria</taxon>
        <taxon>Bacillati</taxon>
        <taxon>Actinomycetota</taxon>
        <taxon>Coriobacteriia</taxon>
        <taxon>Coriobacteriales</taxon>
        <taxon>Atopobiaceae</taxon>
        <taxon>Olsenella</taxon>
    </lineage>
</organism>
<protein>
    <submittedName>
        <fullName evidence="5">Zinc-ribbon domain-containing protein</fullName>
    </submittedName>
</protein>
<feature type="domain" description="Zinc-ribbon" evidence="3">
    <location>
        <begin position="2"/>
        <end position="24"/>
    </location>
</feature>
<dbReference type="InterPro" id="IPR056823">
    <property type="entry name" value="TEN-like_YD-shell"/>
</dbReference>
<feature type="domain" description="Teneurin-like YD-shell" evidence="4">
    <location>
        <begin position="213"/>
        <end position="327"/>
    </location>
</feature>
<dbReference type="Gene3D" id="2.180.10.10">
    <property type="entry name" value="RHS repeat-associated core"/>
    <property type="match status" value="1"/>
</dbReference>
<evidence type="ECO:0000256" key="1">
    <source>
        <dbReference type="ARBA" id="ARBA00022737"/>
    </source>
</evidence>
<gene>
    <name evidence="5" type="ORF">IAA42_04015</name>
</gene>
<evidence type="ECO:0000256" key="2">
    <source>
        <dbReference type="SAM" id="Phobius"/>
    </source>
</evidence>
<dbReference type="Pfam" id="PF13240">
    <property type="entry name" value="Zn_Ribbon_1"/>
    <property type="match status" value="1"/>
</dbReference>
<reference evidence="5" key="1">
    <citation type="journal article" date="2021" name="PeerJ">
        <title>Extensive microbial diversity within the chicken gut microbiome revealed by metagenomics and culture.</title>
        <authorList>
            <person name="Gilroy R."/>
            <person name="Ravi A."/>
            <person name="Getino M."/>
            <person name="Pursley I."/>
            <person name="Horton D.L."/>
            <person name="Alikhan N.F."/>
            <person name="Baker D."/>
            <person name="Gharbi K."/>
            <person name="Hall N."/>
            <person name="Watson M."/>
            <person name="Adriaenssens E.M."/>
            <person name="Foster-Nyarko E."/>
            <person name="Jarju S."/>
            <person name="Secka A."/>
            <person name="Antonio M."/>
            <person name="Oren A."/>
            <person name="Chaudhuri R.R."/>
            <person name="La Ragione R."/>
            <person name="Hildebrand F."/>
            <person name="Pallen M.J."/>
        </authorList>
    </citation>
    <scope>NUCLEOTIDE SEQUENCE</scope>
    <source>
        <strain evidence="5">ChiHjej10B9-743</strain>
    </source>
</reference>
<evidence type="ECO:0000313" key="5">
    <source>
        <dbReference type="EMBL" id="HIY79584.1"/>
    </source>
</evidence>
<reference evidence="5" key="2">
    <citation type="submission" date="2021-04" db="EMBL/GenBank/DDBJ databases">
        <authorList>
            <person name="Gilroy R."/>
        </authorList>
    </citation>
    <scope>NUCLEOTIDE SEQUENCE</scope>
    <source>
        <strain evidence="5">ChiHjej10B9-743</strain>
    </source>
</reference>
<dbReference type="Pfam" id="PF25023">
    <property type="entry name" value="TEN_YD-shell"/>
    <property type="match status" value="1"/>
</dbReference>
<dbReference type="PANTHER" id="PTHR32305:SF15">
    <property type="entry name" value="PROTEIN RHSA-RELATED"/>
    <property type="match status" value="1"/>
</dbReference>
<evidence type="ECO:0000313" key="6">
    <source>
        <dbReference type="Proteomes" id="UP000824133"/>
    </source>
</evidence>
<evidence type="ECO:0000259" key="3">
    <source>
        <dbReference type="Pfam" id="PF13240"/>
    </source>
</evidence>
<dbReference type="EMBL" id="DXCP01000031">
    <property type="protein sequence ID" value="HIY79584.1"/>
    <property type="molecule type" value="Genomic_DNA"/>
</dbReference>
<dbReference type="AlphaFoldDB" id="A0A9D1ZB49"/>
<dbReference type="Gene3D" id="4.10.1060.50">
    <property type="match status" value="1"/>
</dbReference>
<feature type="transmembrane region" description="Helical" evidence="2">
    <location>
        <begin position="44"/>
        <end position="68"/>
    </location>
</feature>
<keyword evidence="2" id="KW-1133">Transmembrane helix</keyword>
<proteinExistence type="predicted"/>
<keyword evidence="1" id="KW-0677">Repeat</keyword>
<dbReference type="InterPro" id="IPR038587">
    <property type="entry name" value="Ribosomal_eL40_sf"/>
</dbReference>
<dbReference type="PANTHER" id="PTHR32305">
    <property type="match status" value="1"/>
</dbReference>
<accession>A0A9D1ZB49</accession>